<dbReference type="Pfam" id="PF13673">
    <property type="entry name" value="Acetyltransf_10"/>
    <property type="match status" value="1"/>
</dbReference>
<evidence type="ECO:0000259" key="1">
    <source>
        <dbReference type="PROSITE" id="PS51186"/>
    </source>
</evidence>
<organism evidence="2 3">
    <name type="scientific">Streptomyces spirodelae</name>
    <dbReference type="NCBI Taxonomy" id="2812904"/>
    <lineage>
        <taxon>Bacteria</taxon>
        <taxon>Bacillati</taxon>
        <taxon>Actinomycetota</taxon>
        <taxon>Actinomycetes</taxon>
        <taxon>Kitasatosporales</taxon>
        <taxon>Streptomycetaceae</taxon>
        <taxon>Streptomyces</taxon>
    </lineage>
</organism>
<dbReference type="InterPro" id="IPR016181">
    <property type="entry name" value="Acyl_CoA_acyltransferase"/>
</dbReference>
<dbReference type="PROSITE" id="PS51186">
    <property type="entry name" value="GNAT"/>
    <property type="match status" value="1"/>
</dbReference>
<keyword evidence="3" id="KW-1185">Reference proteome</keyword>
<sequence>MAGWAASRGTPAPVERPWGLYMDIRSERLVGRHVLLHADEATVRAAAAAVTVPSTWLMVFAEPDRVAAWLPPGWEVDHAETGHLMSVGLETTDPVPPDGYTRTVETRDGVIRVWVHDASGETAAAGQASVLGRNAVMDRIRTEEAHRRRGLGGLVMRTLADSAVADGATLGILGATPQGRALYETLGWKAHTILTECVYRPRCPCAGGEAVAGLL</sequence>
<feature type="domain" description="N-acetyltransferase" evidence="1">
    <location>
        <begin position="71"/>
        <end position="206"/>
    </location>
</feature>
<dbReference type="Gene3D" id="3.40.630.30">
    <property type="match status" value="1"/>
</dbReference>
<dbReference type="Proteomes" id="UP001518976">
    <property type="component" value="Unassembled WGS sequence"/>
</dbReference>
<gene>
    <name evidence="2" type="ORF">JW592_28460</name>
</gene>
<dbReference type="SUPFAM" id="SSF55729">
    <property type="entry name" value="Acyl-CoA N-acyltransferases (Nat)"/>
    <property type="match status" value="1"/>
</dbReference>
<name>A0ABS3X2P6_9ACTN</name>
<evidence type="ECO:0000313" key="2">
    <source>
        <dbReference type="EMBL" id="MBO8189352.1"/>
    </source>
</evidence>
<reference evidence="2 3" key="1">
    <citation type="submission" date="2021-02" db="EMBL/GenBank/DDBJ databases">
        <title>Streptomyces spirodelae sp. nov., isolated from duckweed.</title>
        <authorList>
            <person name="Saimee Y."/>
            <person name="Duangmal K."/>
        </authorList>
    </citation>
    <scope>NUCLEOTIDE SEQUENCE [LARGE SCALE GENOMIC DNA]</scope>
    <source>
        <strain evidence="2 3">DW4-2</strain>
    </source>
</reference>
<comment type="caution">
    <text evidence="2">The sequence shown here is derived from an EMBL/GenBank/DDBJ whole genome shotgun (WGS) entry which is preliminary data.</text>
</comment>
<proteinExistence type="predicted"/>
<accession>A0ABS3X2P6</accession>
<dbReference type="EMBL" id="JAFFZN010000034">
    <property type="protein sequence ID" value="MBO8189352.1"/>
    <property type="molecule type" value="Genomic_DNA"/>
</dbReference>
<evidence type="ECO:0000313" key="3">
    <source>
        <dbReference type="Proteomes" id="UP001518976"/>
    </source>
</evidence>
<dbReference type="InterPro" id="IPR000182">
    <property type="entry name" value="GNAT_dom"/>
</dbReference>
<protein>
    <submittedName>
        <fullName evidence="2">GNAT family N-acetyltransferase</fullName>
    </submittedName>
</protein>